<dbReference type="GO" id="GO:0007165">
    <property type="term" value="P:signal transduction"/>
    <property type="evidence" value="ECO:0007669"/>
    <property type="project" value="UniProtKB-KW"/>
</dbReference>
<evidence type="ECO:0000256" key="4">
    <source>
        <dbReference type="SAM" id="Phobius"/>
    </source>
</evidence>
<reference evidence="8" key="1">
    <citation type="submission" date="2017-10" db="EMBL/GenBank/DDBJ databases">
        <authorList>
            <person name="Kravchenko I.K."/>
            <person name="Grouzdev D.S."/>
        </authorList>
    </citation>
    <scope>NUCLEOTIDE SEQUENCE [LARGE SCALE GENOMIC DNA]</scope>
    <source>
        <strain evidence="8">B2</strain>
    </source>
</reference>
<dbReference type="SMART" id="SM00283">
    <property type="entry name" value="MA"/>
    <property type="match status" value="1"/>
</dbReference>
<keyword evidence="1 3" id="KW-0807">Transducer</keyword>
<dbReference type="Gene3D" id="6.10.340.10">
    <property type="match status" value="1"/>
</dbReference>
<dbReference type="Proteomes" id="UP000225379">
    <property type="component" value="Unassembled WGS sequence"/>
</dbReference>
<dbReference type="InterPro" id="IPR004090">
    <property type="entry name" value="Chemotax_Me-accpt_rcpt"/>
</dbReference>
<protein>
    <submittedName>
        <fullName evidence="7">Methyl-accepting chemotaxis protein</fullName>
    </submittedName>
</protein>
<dbReference type="GO" id="GO:0006935">
    <property type="term" value="P:chemotaxis"/>
    <property type="evidence" value="ECO:0007669"/>
    <property type="project" value="InterPro"/>
</dbReference>
<evidence type="ECO:0000313" key="7">
    <source>
        <dbReference type="EMBL" id="PGH58126.1"/>
    </source>
</evidence>
<dbReference type="RefSeq" id="WP_098736108.1">
    <property type="nucleotide sequence ID" value="NZ_PDKW01000039.1"/>
</dbReference>
<comment type="similarity">
    <text evidence="2">Belongs to the methyl-accepting chemotaxis (MCP) protein family.</text>
</comment>
<feature type="transmembrane region" description="Helical" evidence="4">
    <location>
        <begin position="192"/>
        <end position="213"/>
    </location>
</feature>
<dbReference type="AlphaFoldDB" id="A0A2B8BH75"/>
<organism evidence="7 8">
    <name type="scientific">Azospirillum palustre</name>
    <dbReference type="NCBI Taxonomy" id="2044885"/>
    <lineage>
        <taxon>Bacteria</taxon>
        <taxon>Pseudomonadati</taxon>
        <taxon>Pseudomonadota</taxon>
        <taxon>Alphaproteobacteria</taxon>
        <taxon>Rhodospirillales</taxon>
        <taxon>Azospirillaceae</taxon>
        <taxon>Azospirillum</taxon>
    </lineage>
</organism>
<keyword evidence="4" id="KW-1133">Transmembrane helix</keyword>
<dbReference type="OrthoDB" id="8432247at2"/>
<evidence type="ECO:0000259" key="5">
    <source>
        <dbReference type="PROSITE" id="PS50111"/>
    </source>
</evidence>
<name>A0A2B8BH75_9PROT</name>
<dbReference type="Gene3D" id="1.10.287.950">
    <property type="entry name" value="Methyl-accepting chemotaxis protein"/>
    <property type="match status" value="1"/>
</dbReference>
<evidence type="ECO:0000256" key="1">
    <source>
        <dbReference type="ARBA" id="ARBA00023224"/>
    </source>
</evidence>
<evidence type="ECO:0000313" key="8">
    <source>
        <dbReference type="Proteomes" id="UP000225379"/>
    </source>
</evidence>
<keyword evidence="4" id="KW-0812">Transmembrane</keyword>
<evidence type="ECO:0000259" key="6">
    <source>
        <dbReference type="PROSITE" id="PS50885"/>
    </source>
</evidence>
<proteinExistence type="inferred from homology"/>
<dbReference type="PANTHER" id="PTHR32089">
    <property type="entry name" value="METHYL-ACCEPTING CHEMOTAXIS PROTEIN MCPB"/>
    <property type="match status" value="1"/>
</dbReference>
<dbReference type="GO" id="GO:0004888">
    <property type="term" value="F:transmembrane signaling receptor activity"/>
    <property type="evidence" value="ECO:0007669"/>
    <property type="project" value="InterPro"/>
</dbReference>
<dbReference type="EMBL" id="PDKW01000039">
    <property type="protein sequence ID" value="PGH58126.1"/>
    <property type="molecule type" value="Genomic_DNA"/>
</dbReference>
<dbReference type="SMART" id="SM00304">
    <property type="entry name" value="HAMP"/>
    <property type="match status" value="1"/>
</dbReference>
<dbReference type="Pfam" id="PF00015">
    <property type="entry name" value="MCPsignal"/>
    <property type="match status" value="1"/>
</dbReference>
<comment type="caution">
    <text evidence="7">The sequence shown here is derived from an EMBL/GenBank/DDBJ whole genome shotgun (WGS) entry which is preliminary data.</text>
</comment>
<dbReference type="InterPro" id="IPR004089">
    <property type="entry name" value="MCPsignal_dom"/>
</dbReference>
<feature type="transmembrane region" description="Helical" evidence="4">
    <location>
        <begin position="12"/>
        <end position="34"/>
    </location>
</feature>
<dbReference type="PROSITE" id="PS50111">
    <property type="entry name" value="CHEMOTAXIS_TRANSDUC_2"/>
    <property type="match status" value="1"/>
</dbReference>
<dbReference type="InterPro" id="IPR003660">
    <property type="entry name" value="HAMP_dom"/>
</dbReference>
<dbReference type="GO" id="GO:0016020">
    <property type="term" value="C:membrane"/>
    <property type="evidence" value="ECO:0007669"/>
    <property type="project" value="InterPro"/>
</dbReference>
<accession>A0A2B8BH75</accession>
<feature type="domain" description="Methyl-accepting transducer" evidence="5">
    <location>
        <begin position="303"/>
        <end position="532"/>
    </location>
</feature>
<dbReference type="PANTHER" id="PTHR32089:SF112">
    <property type="entry name" value="LYSOZYME-LIKE PROTEIN-RELATED"/>
    <property type="match status" value="1"/>
</dbReference>
<gene>
    <name evidence="7" type="ORF">CRT60_09285</name>
</gene>
<evidence type="ECO:0000256" key="3">
    <source>
        <dbReference type="PROSITE-ProRule" id="PRU00284"/>
    </source>
</evidence>
<evidence type="ECO:0000256" key="2">
    <source>
        <dbReference type="ARBA" id="ARBA00029447"/>
    </source>
</evidence>
<dbReference type="SUPFAM" id="SSF58104">
    <property type="entry name" value="Methyl-accepting chemotaxis protein (MCP) signaling domain"/>
    <property type="match status" value="1"/>
</dbReference>
<dbReference type="PRINTS" id="PR00260">
    <property type="entry name" value="CHEMTRNSDUCR"/>
</dbReference>
<sequence length="566" mass="58788">MSLGNLKISMKIMLIVGMLSAMSMVIAGFGAIGLQSLGSAITDLDEATTEVRLSSRLNRLLAEINRDEYSLAVDPGEVGTVSAGIEERRKAIADAIARLKGTVEGEQVVILQKIERQLPGYYEKLAASLDAARKVQGSSTLNDGQRTIKVAVEASRADVRTLRGDITAFLDFTEKDSTELARTAEKMAALKLTWMFVLAGVGTLAGLLLGLLVSQKGIVGPIKSIVSSLRGLADGNLTVEIAGTGRRDEVGAIAETASVFKANLIRSRELEEEAKQTEARAAAERRQTMLGLADEFETSIGTVVEAVSSAAAQLQSTARTMSAVAEETARQSTAVAAATEQASANVQTVAAASEELSSSIGEISRQVAESATISGQAVSEAERTNGTVEGLAVAAQRIGDVVSLIQNIASQTNLLALNATIEAARAGEAGKGFAVVASEVKQLANQTAKATEDISTQIAEIQTRTGGAVSAIRNIGRTITQVNEISNSIAAAVEEQTAATGEIGRNVQQAAQGTQEVSSSIAGVSKAAEEAGTSSNEVLSAASLLSQEAGRLRSEVNGFLSRVRAA</sequence>
<keyword evidence="8" id="KW-1185">Reference proteome</keyword>
<dbReference type="Pfam" id="PF12729">
    <property type="entry name" value="4HB_MCP_1"/>
    <property type="match status" value="1"/>
</dbReference>
<dbReference type="InterPro" id="IPR024478">
    <property type="entry name" value="HlyB_4HB_MCP"/>
</dbReference>
<dbReference type="PROSITE" id="PS50885">
    <property type="entry name" value="HAMP"/>
    <property type="match status" value="1"/>
</dbReference>
<feature type="domain" description="HAMP" evidence="6">
    <location>
        <begin position="216"/>
        <end position="269"/>
    </location>
</feature>
<keyword evidence="4" id="KW-0472">Membrane</keyword>